<dbReference type="Proteomes" id="UP000649753">
    <property type="component" value="Unassembled WGS sequence"/>
</dbReference>
<comment type="caution">
    <text evidence="3">The sequence shown here is derived from an EMBL/GenBank/DDBJ whole genome shotgun (WGS) entry which is preliminary data.</text>
</comment>
<evidence type="ECO:0000256" key="1">
    <source>
        <dbReference type="SAM" id="MobiDB-lite"/>
    </source>
</evidence>
<protein>
    <submittedName>
        <fullName evidence="3">Uncharacterized protein</fullName>
    </submittedName>
</protein>
<keyword evidence="4" id="KW-1185">Reference proteome</keyword>
<feature type="region of interest" description="Disordered" evidence="1">
    <location>
        <begin position="451"/>
        <end position="473"/>
    </location>
</feature>
<evidence type="ECO:0000313" key="3">
    <source>
        <dbReference type="EMBL" id="MBE1484889.1"/>
    </source>
</evidence>
<accession>A0A927R2U7</accession>
<sequence>MTDDLVESTLRDTLQREADGIGVLSDPWPRFAKREVRHRRTRRLGTLAVAAAVVAVALGIPANVVPLPGWPPNVAPAAPPSALAEGPTRGSLAGNRAWLTALRDQVDGFDDPQGIGRWEVADRKEIRVVYASDRPGPRLALVFAPLRLGSRTEWHFLWYEGPTGADARQMRAAGGEQNTDPSVLTVMRATMEEGGFGIAIGPPDSTVTIVGDPYYSPSGRVEPRQLAVPDGPGVGVVVLPPTQFRSGLITRVTRDGDLVHQERLGGGAYGPLFGMPGESTDAVLDAAVQEARGPAVDRTLLTDLISTAIEDSHLPPTGVAVRLHWSATLRGQTAVLLTVQPPGGGVIAYAMRWNGADRSTRTELRLLLPAEGAERRPLGWRLRAEGSDTRTDQVMVVAPVDAVTASVTIGGGTPVAVPLDSSKAGRTRVPPNQPATVTAYSADGSVLASTPVPPFEESMSGLPGDTAGTRVVP</sequence>
<proteinExistence type="predicted"/>
<evidence type="ECO:0000313" key="4">
    <source>
        <dbReference type="Proteomes" id="UP000649753"/>
    </source>
</evidence>
<reference evidence="3" key="1">
    <citation type="submission" date="2020-10" db="EMBL/GenBank/DDBJ databases">
        <title>Sequencing the genomes of 1000 actinobacteria strains.</title>
        <authorList>
            <person name="Klenk H.-P."/>
        </authorList>
    </citation>
    <scope>NUCLEOTIDE SEQUENCE</scope>
    <source>
        <strain evidence="3">DSM 46832</strain>
    </source>
</reference>
<evidence type="ECO:0000256" key="2">
    <source>
        <dbReference type="SAM" id="Phobius"/>
    </source>
</evidence>
<gene>
    <name evidence="3" type="ORF">H4W31_000527</name>
</gene>
<dbReference type="RefSeq" id="WP_192765179.1">
    <property type="nucleotide sequence ID" value="NZ_JADBEB010000001.1"/>
</dbReference>
<keyword evidence="2" id="KW-0472">Membrane</keyword>
<dbReference type="EMBL" id="JADBEB010000001">
    <property type="protein sequence ID" value="MBE1484889.1"/>
    <property type="molecule type" value="Genomic_DNA"/>
</dbReference>
<organism evidence="3 4">
    <name type="scientific">Plantactinospora soyae</name>
    <dbReference type="NCBI Taxonomy" id="1544732"/>
    <lineage>
        <taxon>Bacteria</taxon>
        <taxon>Bacillati</taxon>
        <taxon>Actinomycetota</taxon>
        <taxon>Actinomycetes</taxon>
        <taxon>Micromonosporales</taxon>
        <taxon>Micromonosporaceae</taxon>
        <taxon>Plantactinospora</taxon>
    </lineage>
</organism>
<feature type="transmembrane region" description="Helical" evidence="2">
    <location>
        <begin position="44"/>
        <end position="64"/>
    </location>
</feature>
<name>A0A927R2U7_9ACTN</name>
<keyword evidence="2" id="KW-0812">Transmembrane</keyword>
<keyword evidence="2" id="KW-1133">Transmembrane helix</keyword>
<dbReference type="AlphaFoldDB" id="A0A927R2U7"/>